<feature type="active site" description="Proton acceptor" evidence="8">
    <location>
        <position position="314"/>
    </location>
</feature>
<feature type="binding site" evidence="8">
    <location>
        <position position="314"/>
    </location>
    <ligand>
        <name>3-phosphoshikimate</name>
        <dbReference type="ChEBI" id="CHEBI:145989"/>
    </ligand>
</feature>
<dbReference type="GO" id="GO:0009423">
    <property type="term" value="P:chorismate biosynthetic process"/>
    <property type="evidence" value="ECO:0007669"/>
    <property type="project" value="UniProtKB-UniRule"/>
</dbReference>
<keyword evidence="3 8" id="KW-0963">Cytoplasm</keyword>
<feature type="binding site" evidence="8">
    <location>
        <position position="119"/>
    </location>
    <ligand>
        <name>phosphoenolpyruvate</name>
        <dbReference type="ChEBI" id="CHEBI:58702"/>
    </ligand>
</feature>
<dbReference type="EMBL" id="CP001279">
    <property type="protein sequence ID" value="ACM92625.1"/>
    <property type="molecule type" value="Genomic_DNA"/>
</dbReference>
<gene>
    <name evidence="8 10" type="primary">aroA</name>
    <name evidence="10" type="ordered locus">NAMH_0909</name>
</gene>
<dbReference type="KEGG" id="nam:NAMH_0909"/>
<dbReference type="PROSITE" id="PS00885">
    <property type="entry name" value="EPSP_SYNTHASE_2"/>
    <property type="match status" value="1"/>
</dbReference>
<dbReference type="AlphaFoldDB" id="B9L9K4"/>
<dbReference type="UniPathway" id="UPA00053">
    <property type="reaction ID" value="UER00089"/>
</dbReference>
<sequence>MILTVVGGRKFEEEFIVDADKSISHRCAIFSLLTNGKNTIKNYLRAEDTMNSLEIAKALGAKVEDDGETITIQAPKTLQEAEDVLYCGNSGTTIRIYMGLLAGIDGFFVLTGDQYLRRRPMKRVAEPLRSIGAKIDGRKNGDLAPLAVRGGKLKSFNYVSKIASAQVKSAMILAALNADKPSYYEEPMLSRDHTERMLKGMGAKLECIMENGKWKVKIYPLEKKLEPLNIEVPNDPSSAFFFAVAAAITDSTAIIKNVTLNPTRIEAYKALERMGADIEYVLKEDKYEPIGDIIVKGAKLSAIEVSDNIPWLIDELPALAMAMAVAEGKSVVKNAKELRVKESDRISTVINGLKACGIEAKEFEDGYEITGGIPKKAKIDSHGDHRIAMSFAVLGLLCGMEIEKAESINTSFPNFFKLFEKIADFKVNDDN</sequence>
<feature type="binding site" evidence="8">
    <location>
        <position position="341"/>
    </location>
    <ligand>
        <name>3-phosphoshikimate</name>
        <dbReference type="ChEBI" id="CHEBI:145989"/>
    </ligand>
</feature>
<comment type="catalytic activity">
    <reaction evidence="7">
        <text>3-phosphoshikimate + phosphoenolpyruvate = 5-O-(1-carboxyvinyl)-3-phosphoshikimate + phosphate</text>
        <dbReference type="Rhea" id="RHEA:21256"/>
        <dbReference type="ChEBI" id="CHEBI:43474"/>
        <dbReference type="ChEBI" id="CHEBI:57701"/>
        <dbReference type="ChEBI" id="CHEBI:58702"/>
        <dbReference type="ChEBI" id="CHEBI:145989"/>
        <dbReference type="EC" id="2.5.1.19"/>
    </reaction>
    <physiologicalReaction direction="left-to-right" evidence="7">
        <dbReference type="Rhea" id="RHEA:21257"/>
    </physiologicalReaction>
</comment>
<reference evidence="10 11" key="1">
    <citation type="journal article" date="2009" name="PLoS Genet.">
        <title>Adaptations to submarine hydrothermal environments exemplified by the genome of Nautilia profundicola.</title>
        <authorList>
            <person name="Campbell B.J."/>
            <person name="Smith J.L."/>
            <person name="Hanson T.E."/>
            <person name="Klotz M.G."/>
            <person name="Stein L.Y."/>
            <person name="Lee C.K."/>
            <person name="Wu D."/>
            <person name="Robinson J.M."/>
            <person name="Khouri H.M."/>
            <person name="Eisen J.A."/>
            <person name="Cary S.C."/>
        </authorList>
    </citation>
    <scope>NUCLEOTIDE SEQUENCE [LARGE SCALE GENOMIC DNA]</scope>
    <source>
        <strain evidence="11">ATCC BAA-1463 / DSM 18972 / AmH</strain>
    </source>
</reference>
<evidence type="ECO:0000313" key="10">
    <source>
        <dbReference type="EMBL" id="ACM92625.1"/>
    </source>
</evidence>
<keyword evidence="4 8" id="KW-0028">Amino-acid biosynthesis</keyword>
<evidence type="ECO:0000256" key="3">
    <source>
        <dbReference type="ARBA" id="ARBA00022490"/>
    </source>
</evidence>
<dbReference type="FunFam" id="3.65.10.10:FF:000005">
    <property type="entry name" value="3-phosphoshikimate 1-carboxyvinyltransferase"/>
    <property type="match status" value="1"/>
</dbReference>
<feature type="binding site" evidence="8">
    <location>
        <position position="21"/>
    </location>
    <ligand>
        <name>phosphoenolpyruvate</name>
        <dbReference type="ChEBI" id="CHEBI:58702"/>
    </ligand>
</feature>
<dbReference type="PANTHER" id="PTHR21090">
    <property type="entry name" value="AROM/DEHYDROQUINATE SYNTHASE"/>
    <property type="match status" value="1"/>
</dbReference>
<dbReference type="InterPro" id="IPR036968">
    <property type="entry name" value="Enolpyruvate_Tfrase_sf"/>
</dbReference>
<comment type="subunit">
    <text evidence="8">Monomer.</text>
</comment>
<dbReference type="Proteomes" id="UP000000448">
    <property type="component" value="Chromosome"/>
</dbReference>
<feature type="binding site" evidence="8">
    <location>
        <position position="164"/>
    </location>
    <ligand>
        <name>3-phosphoshikimate</name>
        <dbReference type="ChEBI" id="CHEBI:145989"/>
    </ligand>
</feature>
<dbReference type="OrthoDB" id="9809920at2"/>
<evidence type="ECO:0000313" key="11">
    <source>
        <dbReference type="Proteomes" id="UP000000448"/>
    </source>
</evidence>
<comment type="caution">
    <text evidence="8">Lacks conserved residue(s) required for the propagation of feature annotation.</text>
</comment>
<feature type="binding site" evidence="8">
    <location>
        <position position="166"/>
    </location>
    <ligand>
        <name>3-phosphoshikimate</name>
        <dbReference type="ChEBI" id="CHEBI:145989"/>
    </ligand>
</feature>
<comment type="similarity">
    <text evidence="2 8">Belongs to the EPSP synthase family.</text>
</comment>
<evidence type="ECO:0000256" key="6">
    <source>
        <dbReference type="ARBA" id="ARBA00023141"/>
    </source>
</evidence>
<dbReference type="NCBIfam" id="TIGR01356">
    <property type="entry name" value="aroA"/>
    <property type="match status" value="1"/>
</dbReference>
<name>B9L9K4_NAUPA</name>
<dbReference type="HOGENOM" id="CLU_024321_0_1_7"/>
<evidence type="ECO:0000256" key="1">
    <source>
        <dbReference type="ARBA" id="ARBA00004811"/>
    </source>
</evidence>
<dbReference type="PROSITE" id="PS00104">
    <property type="entry name" value="EPSP_SYNTHASE_1"/>
    <property type="match status" value="1"/>
</dbReference>
<dbReference type="EC" id="2.5.1.19" evidence="8"/>
<keyword evidence="11" id="KW-1185">Reference proteome</keyword>
<dbReference type="STRING" id="598659.NAMH_0909"/>
<dbReference type="eggNOG" id="COG0128">
    <property type="taxonomic scope" value="Bacteria"/>
</dbReference>
<evidence type="ECO:0000256" key="5">
    <source>
        <dbReference type="ARBA" id="ARBA00022679"/>
    </source>
</evidence>
<proteinExistence type="inferred from homology"/>
<evidence type="ECO:0000256" key="8">
    <source>
        <dbReference type="HAMAP-Rule" id="MF_00210"/>
    </source>
</evidence>
<evidence type="ECO:0000256" key="2">
    <source>
        <dbReference type="ARBA" id="ARBA00009948"/>
    </source>
</evidence>
<feature type="binding site" evidence="8">
    <location>
        <position position="166"/>
    </location>
    <ligand>
        <name>phosphoenolpyruvate</name>
        <dbReference type="ChEBI" id="CHEBI:58702"/>
    </ligand>
</feature>
<evidence type="ECO:0000259" key="9">
    <source>
        <dbReference type="Pfam" id="PF00275"/>
    </source>
</evidence>
<accession>B9L9K4</accession>
<evidence type="ECO:0000256" key="4">
    <source>
        <dbReference type="ARBA" id="ARBA00022605"/>
    </source>
</evidence>
<keyword evidence="5 8" id="KW-0808">Transferase</keyword>
<protein>
    <recommendedName>
        <fullName evidence="8">3-phosphoshikimate 1-carboxyvinyltransferase</fullName>
        <ecNumber evidence="8">2.5.1.19</ecNumber>
    </recommendedName>
    <alternativeName>
        <fullName evidence="8">5-enolpyruvylshikimate-3-phosphate synthase</fullName>
        <shortName evidence="8">EPSP synthase</shortName>
        <shortName evidence="8">EPSPS</shortName>
    </alternativeName>
</protein>
<dbReference type="CDD" id="cd01556">
    <property type="entry name" value="EPSP_synthase"/>
    <property type="match status" value="1"/>
</dbReference>
<dbReference type="HAMAP" id="MF_00210">
    <property type="entry name" value="EPSP_synth"/>
    <property type="match status" value="1"/>
</dbReference>
<feature type="binding site" evidence="8">
    <location>
        <position position="386"/>
    </location>
    <ligand>
        <name>phosphoenolpyruvate</name>
        <dbReference type="ChEBI" id="CHEBI:58702"/>
    </ligand>
</feature>
<evidence type="ECO:0000256" key="7">
    <source>
        <dbReference type="ARBA" id="ARBA00044633"/>
    </source>
</evidence>
<feature type="binding site" evidence="8">
    <location>
        <position position="26"/>
    </location>
    <ligand>
        <name>3-phosphoshikimate</name>
        <dbReference type="ChEBI" id="CHEBI:145989"/>
    </ligand>
</feature>
<dbReference type="Pfam" id="PF00275">
    <property type="entry name" value="EPSP_synthase"/>
    <property type="match status" value="1"/>
</dbReference>
<dbReference type="Gene3D" id="3.65.10.10">
    <property type="entry name" value="Enolpyruvate transferase domain"/>
    <property type="match status" value="2"/>
</dbReference>
<dbReference type="GO" id="GO:0009073">
    <property type="term" value="P:aromatic amino acid family biosynthetic process"/>
    <property type="evidence" value="ECO:0007669"/>
    <property type="project" value="UniProtKB-KW"/>
</dbReference>
<dbReference type="SUPFAM" id="SSF55205">
    <property type="entry name" value="EPT/RTPC-like"/>
    <property type="match status" value="1"/>
</dbReference>
<dbReference type="InterPro" id="IPR006264">
    <property type="entry name" value="EPSP_synthase"/>
</dbReference>
<feature type="binding site" evidence="8">
    <location>
        <position position="345"/>
    </location>
    <ligand>
        <name>phosphoenolpyruvate</name>
        <dbReference type="ChEBI" id="CHEBI:58702"/>
    </ligand>
</feature>
<feature type="binding site" evidence="8">
    <location>
        <position position="22"/>
    </location>
    <ligand>
        <name>3-phosphoshikimate</name>
        <dbReference type="ChEBI" id="CHEBI:145989"/>
    </ligand>
</feature>
<dbReference type="InterPro" id="IPR013792">
    <property type="entry name" value="RNA3'P_cycl/enolpyr_Trfase_a/b"/>
</dbReference>
<dbReference type="InterPro" id="IPR023193">
    <property type="entry name" value="EPSP_synthase_CS"/>
</dbReference>
<dbReference type="GO" id="GO:0005737">
    <property type="term" value="C:cytoplasm"/>
    <property type="evidence" value="ECO:0007669"/>
    <property type="project" value="UniProtKB-SubCell"/>
</dbReference>
<comment type="pathway">
    <text evidence="1 8">Metabolic intermediate biosynthesis; chorismate biosynthesis; chorismate from D-erythrose 4-phosphate and phosphoenolpyruvate: step 6/7.</text>
</comment>
<comment type="function">
    <text evidence="8">Catalyzes the transfer of the enolpyruvyl moiety of phosphoenolpyruvate (PEP) to the 5-hydroxyl of shikimate-3-phosphate (S3P) to produce enolpyruvyl shikimate-3-phosphate and inorganic phosphate.</text>
</comment>
<feature type="binding site" evidence="8">
    <location>
        <position position="91"/>
    </location>
    <ligand>
        <name>phosphoenolpyruvate</name>
        <dbReference type="ChEBI" id="CHEBI:58702"/>
    </ligand>
</feature>
<feature type="domain" description="Enolpyruvate transferase" evidence="9">
    <location>
        <begin position="9"/>
        <end position="417"/>
    </location>
</feature>
<dbReference type="PIRSF" id="PIRSF000505">
    <property type="entry name" value="EPSPS"/>
    <property type="match status" value="1"/>
</dbReference>
<dbReference type="GO" id="GO:0008652">
    <property type="term" value="P:amino acid biosynthetic process"/>
    <property type="evidence" value="ECO:0007669"/>
    <property type="project" value="UniProtKB-KW"/>
</dbReference>
<dbReference type="PANTHER" id="PTHR21090:SF5">
    <property type="entry name" value="PENTAFUNCTIONAL AROM POLYPEPTIDE"/>
    <property type="match status" value="1"/>
</dbReference>
<dbReference type="RefSeq" id="WP_012663996.1">
    <property type="nucleotide sequence ID" value="NC_012115.1"/>
</dbReference>
<keyword evidence="6 8" id="KW-0057">Aromatic amino acid biosynthesis</keyword>
<dbReference type="InterPro" id="IPR001986">
    <property type="entry name" value="Enolpyruvate_Tfrase_dom"/>
</dbReference>
<comment type="subcellular location">
    <subcellularLocation>
        <location evidence="8">Cytoplasm</location>
    </subcellularLocation>
</comment>
<feature type="binding site" evidence="8">
    <location>
        <position position="21"/>
    </location>
    <ligand>
        <name>3-phosphoshikimate</name>
        <dbReference type="ChEBI" id="CHEBI:145989"/>
    </ligand>
</feature>
<dbReference type="GO" id="GO:0003866">
    <property type="term" value="F:3-phosphoshikimate 1-carboxyvinyltransferase activity"/>
    <property type="evidence" value="ECO:0007669"/>
    <property type="project" value="UniProtKB-UniRule"/>
</dbReference>
<organism evidence="10 11">
    <name type="scientific">Nautilia profundicola (strain ATCC BAA-1463 / DSM 18972 / AmH)</name>
    <dbReference type="NCBI Taxonomy" id="598659"/>
    <lineage>
        <taxon>Bacteria</taxon>
        <taxon>Pseudomonadati</taxon>
        <taxon>Campylobacterota</taxon>
        <taxon>Epsilonproteobacteria</taxon>
        <taxon>Nautiliales</taxon>
        <taxon>Nautiliaceae</taxon>
        <taxon>Nautilia</taxon>
    </lineage>
</organism>